<dbReference type="InParanoid" id="F6X6Q2"/>
<dbReference type="InterPro" id="IPR047579">
    <property type="entry name" value="DD_CABYR_SP17"/>
</dbReference>
<dbReference type="STRING" id="7719.ENSCINP00000027382"/>
<dbReference type="OMA" id="STHYRIP"/>
<dbReference type="SUPFAM" id="SSF47391">
    <property type="entry name" value="Dimerization-anchoring domain of cAMP-dependent PK regulatory subunit"/>
    <property type="match status" value="1"/>
</dbReference>
<dbReference type="HOGENOM" id="CLU_1184685_0_0_1"/>
<proteinExistence type="predicted"/>
<dbReference type="Gene3D" id="1.20.890.10">
    <property type="entry name" value="cAMP-dependent protein kinase regulatory subunit, dimerization-anchoring domain"/>
    <property type="match status" value="1"/>
</dbReference>
<feature type="domain" description="RIIa" evidence="1">
    <location>
        <begin position="14"/>
        <end position="51"/>
    </location>
</feature>
<dbReference type="FunFam" id="1.20.5.190:FF:000055">
    <property type="entry name" value="Putative microtubule-associated protein futsch"/>
    <property type="match status" value="1"/>
</dbReference>
<dbReference type="PANTHER" id="PTHR10699">
    <property type="entry name" value="NEUROMODULIN"/>
    <property type="match status" value="1"/>
</dbReference>
<dbReference type="AlphaFoldDB" id="F6X6Q2"/>
<dbReference type="PANTHER" id="PTHR10699:SF11">
    <property type="entry name" value="IGLOO, ISOFORM A"/>
    <property type="match status" value="1"/>
</dbReference>
<dbReference type="Proteomes" id="UP000008144">
    <property type="component" value="Unassembled WGS sequence"/>
</dbReference>
<dbReference type="Gene3D" id="1.20.5.190">
    <property type="match status" value="3"/>
</dbReference>
<dbReference type="CDD" id="cd23767">
    <property type="entry name" value="IQCD"/>
    <property type="match status" value="1"/>
</dbReference>
<dbReference type="InterPro" id="IPR003117">
    <property type="entry name" value="cAMP_dep_PK_reg_su_I/II_a/b"/>
</dbReference>
<dbReference type="InterPro" id="IPR000048">
    <property type="entry name" value="IQ_motif_EF-hand-BS"/>
</dbReference>
<dbReference type="Pfam" id="PF00612">
    <property type="entry name" value="IQ"/>
    <property type="match status" value="3"/>
</dbReference>
<reference evidence="2" key="2">
    <citation type="submission" date="2025-08" db="UniProtKB">
        <authorList>
            <consortium name="Ensembl"/>
        </authorList>
    </citation>
    <scope>IDENTIFICATION</scope>
</reference>
<protein>
    <submittedName>
        <fullName evidence="2">Sperm surface protein Sp17</fullName>
    </submittedName>
</protein>
<accession>A0A1W2W7T8</accession>
<dbReference type="GO" id="GO:0005516">
    <property type="term" value="F:calmodulin binding"/>
    <property type="evidence" value="ECO:0000318"/>
    <property type="project" value="GO_Central"/>
</dbReference>
<dbReference type="GeneTree" id="ENSGT00940000168095"/>
<dbReference type="CDD" id="cd12100">
    <property type="entry name" value="DD_CABYR_SP17"/>
    <property type="match status" value="1"/>
</dbReference>
<accession>F6X6Q2</accession>
<evidence type="ECO:0000313" key="3">
    <source>
        <dbReference type="Proteomes" id="UP000008144"/>
    </source>
</evidence>
<evidence type="ECO:0000259" key="1">
    <source>
        <dbReference type="SMART" id="SM00394"/>
    </source>
</evidence>
<gene>
    <name evidence="2" type="primary">LOC100179428</name>
</gene>
<organism evidence="2 3">
    <name type="scientific">Ciona intestinalis</name>
    <name type="common">Transparent sea squirt</name>
    <name type="synonym">Ascidia intestinalis</name>
    <dbReference type="NCBI Taxonomy" id="7719"/>
    <lineage>
        <taxon>Eukaryota</taxon>
        <taxon>Metazoa</taxon>
        <taxon>Chordata</taxon>
        <taxon>Tunicata</taxon>
        <taxon>Ascidiacea</taxon>
        <taxon>Phlebobranchia</taxon>
        <taxon>Cionidae</taxon>
        <taxon>Ciona</taxon>
    </lineage>
</organism>
<dbReference type="Pfam" id="PF02197">
    <property type="entry name" value="RIIa"/>
    <property type="match status" value="1"/>
</dbReference>
<dbReference type="InterPro" id="IPR027417">
    <property type="entry name" value="P-loop_NTPase"/>
</dbReference>
<dbReference type="Ensembl" id="ENSCINT00000027628.2">
    <property type="protein sequence ID" value="ENSCINP00000027382.2"/>
    <property type="gene ID" value="ENSCING00000006405.3"/>
</dbReference>
<keyword evidence="3" id="KW-1185">Reference proteome</keyword>
<dbReference type="SMART" id="SM00394">
    <property type="entry name" value="RIIa"/>
    <property type="match status" value="1"/>
</dbReference>
<dbReference type="PROSITE" id="PS50096">
    <property type="entry name" value="IQ"/>
    <property type="match status" value="4"/>
</dbReference>
<dbReference type="SMART" id="SM00015">
    <property type="entry name" value="IQ"/>
    <property type="match status" value="4"/>
</dbReference>
<dbReference type="SUPFAM" id="SSF52540">
    <property type="entry name" value="P-loop containing nucleoside triphosphate hydrolases"/>
    <property type="match status" value="1"/>
</dbReference>
<reference evidence="2" key="3">
    <citation type="submission" date="2025-09" db="UniProtKB">
        <authorList>
            <consortium name="Ensembl"/>
        </authorList>
    </citation>
    <scope>IDENTIFICATION</scope>
</reference>
<reference evidence="3" key="1">
    <citation type="journal article" date="2002" name="Science">
        <title>The draft genome of Ciona intestinalis: insights into chordate and vertebrate origins.</title>
        <authorList>
            <person name="Dehal P."/>
            <person name="Satou Y."/>
            <person name="Campbell R.K."/>
            <person name="Chapman J."/>
            <person name="Degnan B."/>
            <person name="De Tomaso A."/>
            <person name="Davidson B."/>
            <person name="Di Gregorio A."/>
            <person name="Gelpke M."/>
            <person name="Goodstein D.M."/>
            <person name="Harafuji N."/>
            <person name="Hastings K.E."/>
            <person name="Ho I."/>
            <person name="Hotta K."/>
            <person name="Huang W."/>
            <person name="Kawashima T."/>
            <person name="Lemaire P."/>
            <person name="Martinez D."/>
            <person name="Meinertzhagen I.A."/>
            <person name="Necula S."/>
            <person name="Nonaka M."/>
            <person name="Putnam N."/>
            <person name="Rash S."/>
            <person name="Saiga H."/>
            <person name="Satake M."/>
            <person name="Terry A."/>
            <person name="Yamada L."/>
            <person name="Wang H.G."/>
            <person name="Awazu S."/>
            <person name="Azumi K."/>
            <person name="Boore J."/>
            <person name="Branno M."/>
            <person name="Chin-Bow S."/>
            <person name="DeSantis R."/>
            <person name="Doyle S."/>
            <person name="Francino P."/>
            <person name="Keys D.N."/>
            <person name="Haga S."/>
            <person name="Hayashi H."/>
            <person name="Hino K."/>
            <person name="Imai K.S."/>
            <person name="Inaba K."/>
            <person name="Kano S."/>
            <person name="Kobayashi K."/>
            <person name="Kobayashi M."/>
            <person name="Lee B.I."/>
            <person name="Makabe K.W."/>
            <person name="Manohar C."/>
            <person name="Matassi G."/>
            <person name="Medina M."/>
            <person name="Mochizuki Y."/>
            <person name="Mount S."/>
            <person name="Morishita T."/>
            <person name="Miura S."/>
            <person name="Nakayama A."/>
            <person name="Nishizaka S."/>
            <person name="Nomoto H."/>
            <person name="Ohta F."/>
            <person name="Oishi K."/>
            <person name="Rigoutsos I."/>
            <person name="Sano M."/>
            <person name="Sasaki A."/>
            <person name="Sasakura Y."/>
            <person name="Shoguchi E."/>
            <person name="Shin-i T."/>
            <person name="Spagnuolo A."/>
            <person name="Stainier D."/>
            <person name="Suzuki M.M."/>
            <person name="Tassy O."/>
            <person name="Takatori N."/>
            <person name="Tokuoka M."/>
            <person name="Yagi K."/>
            <person name="Yoshizaki F."/>
            <person name="Wada S."/>
            <person name="Zhang C."/>
            <person name="Hyatt P.D."/>
            <person name="Larimer F."/>
            <person name="Detter C."/>
            <person name="Doggett N."/>
            <person name="Glavina T."/>
            <person name="Hawkins T."/>
            <person name="Richardson P."/>
            <person name="Lucas S."/>
            <person name="Kohara Y."/>
            <person name="Levine M."/>
            <person name="Satoh N."/>
            <person name="Rokhsar D.S."/>
        </authorList>
    </citation>
    <scope>NUCLEOTIDE SEQUENCE [LARGE SCALE GENOMIC DNA]</scope>
</reference>
<sequence length="234" mass="27465">MNISILAAKLRVPNGFSTLLECFATEVMREQPLDIVTFASRYFNQLLTERESSDKSVIYPSGEIKERIDGDSYFGTAHKKYRRTDAEIFSQNKYEDAAIKIQTSYKQYKHERKVKQIKAKQSVAATKIQSRYRGYKTRKHYKIRLTDKQNLDVAATKIQSRYRGYAARKKVNTKVEYGKVEVEAASVIQSRYRKHRKQTDTKTNAAIKIQSVYRGYKVRNDRKERWLLYKFADS</sequence>
<name>F6X6Q2_CIOIN</name>
<evidence type="ECO:0000313" key="2">
    <source>
        <dbReference type="Ensembl" id="ENSCINP00000027382.2"/>
    </source>
</evidence>